<dbReference type="AlphaFoldDB" id="A0A1L3MR03"/>
<dbReference type="OrthoDB" id="2876446at2"/>
<dbReference type="Proteomes" id="UP000181936">
    <property type="component" value="Chromosome"/>
</dbReference>
<dbReference type="STRING" id="1547283.A9C19_08210"/>
<protein>
    <submittedName>
        <fullName evidence="1">Uncharacterized protein</fullName>
    </submittedName>
</protein>
<reference evidence="1 2" key="1">
    <citation type="journal article" date="2016" name="Sci. Rep.">
        <title>Complete genome sequence and transcriptomic analysis of a novel marine strain Bacillus weihaiensis reveals the mechanism of brown algae degradation.</title>
        <authorList>
            <person name="Zhu Y."/>
            <person name="Chen P."/>
            <person name="Bao Y."/>
            <person name="Men Y."/>
            <person name="Zeng Y."/>
            <person name="Yang J."/>
            <person name="Sun J."/>
            <person name="Sun Y."/>
        </authorList>
    </citation>
    <scope>NUCLEOTIDE SEQUENCE [LARGE SCALE GENOMIC DNA]</scope>
    <source>
        <strain evidence="1 2">Alg07</strain>
    </source>
</reference>
<proteinExistence type="predicted"/>
<name>A0A1L3MR03_9BACI</name>
<dbReference type="RefSeq" id="WP_072579524.1">
    <property type="nucleotide sequence ID" value="NZ_CP016020.1"/>
</dbReference>
<evidence type="ECO:0000313" key="1">
    <source>
        <dbReference type="EMBL" id="APH04732.1"/>
    </source>
</evidence>
<dbReference type="EMBL" id="CP016020">
    <property type="protein sequence ID" value="APH04732.1"/>
    <property type="molecule type" value="Genomic_DNA"/>
</dbReference>
<dbReference type="KEGG" id="bwh:A9C19_08210"/>
<evidence type="ECO:0000313" key="2">
    <source>
        <dbReference type="Proteomes" id="UP000181936"/>
    </source>
</evidence>
<organism evidence="1 2">
    <name type="scientific">Bacillus weihaiensis</name>
    <dbReference type="NCBI Taxonomy" id="1547283"/>
    <lineage>
        <taxon>Bacteria</taxon>
        <taxon>Bacillati</taxon>
        <taxon>Bacillota</taxon>
        <taxon>Bacilli</taxon>
        <taxon>Bacillales</taxon>
        <taxon>Bacillaceae</taxon>
        <taxon>Bacillus</taxon>
    </lineage>
</organism>
<accession>A0A1L3MR03</accession>
<keyword evidence="2" id="KW-1185">Reference proteome</keyword>
<gene>
    <name evidence="1" type="ORF">A9C19_08210</name>
</gene>
<sequence>MQLKDYIGKQNFHMINFAMSLIKEVDSKVQNRSLYYKNQIIHYIDQQVNQFVRHFHEKESLQAIYKAEIYLIINPKLTKLFNDYKLFTCI</sequence>